<dbReference type="GO" id="GO:0006015">
    <property type="term" value="P:5-phosphoribose 1-diphosphate biosynthetic process"/>
    <property type="evidence" value="ECO:0007669"/>
    <property type="project" value="UniProtKB-UniRule"/>
</dbReference>
<dbReference type="HAMAP" id="MF_00836">
    <property type="entry name" value="PhnN"/>
    <property type="match status" value="1"/>
</dbReference>
<comment type="function">
    <text evidence="6">Catalyzes the phosphorylation of ribose 1,5-bisphosphate to 5-phospho-D-ribosyl alpha-1-diphosphate (PRPP).</text>
</comment>
<organism evidence="8 9">
    <name type="scientific">Oceanospirillum sediminis</name>
    <dbReference type="NCBI Taxonomy" id="2760088"/>
    <lineage>
        <taxon>Bacteria</taxon>
        <taxon>Pseudomonadati</taxon>
        <taxon>Pseudomonadota</taxon>
        <taxon>Gammaproteobacteria</taxon>
        <taxon>Oceanospirillales</taxon>
        <taxon>Oceanospirillaceae</taxon>
        <taxon>Oceanospirillum</taxon>
    </lineage>
</organism>
<evidence type="ECO:0000256" key="2">
    <source>
        <dbReference type="ARBA" id="ARBA00005069"/>
    </source>
</evidence>
<dbReference type="Proteomes" id="UP000565262">
    <property type="component" value="Unassembled WGS sequence"/>
</dbReference>
<accession>A0A839IX99</accession>
<dbReference type="NCBIfam" id="TIGR02322">
    <property type="entry name" value="phosphon_PhnN"/>
    <property type="match status" value="1"/>
</dbReference>
<keyword evidence="4 6" id="KW-0547">Nucleotide-binding</keyword>
<dbReference type="UniPathway" id="UPA00087">
    <property type="reaction ID" value="UER00175"/>
</dbReference>
<evidence type="ECO:0000256" key="4">
    <source>
        <dbReference type="ARBA" id="ARBA00022741"/>
    </source>
</evidence>
<dbReference type="InterPro" id="IPR012699">
    <property type="entry name" value="PhnN"/>
</dbReference>
<dbReference type="InterPro" id="IPR008145">
    <property type="entry name" value="GK/Ca_channel_bsu"/>
</dbReference>
<evidence type="ECO:0000256" key="1">
    <source>
        <dbReference type="ARBA" id="ARBA00000373"/>
    </source>
</evidence>
<dbReference type="NCBIfam" id="NF007485">
    <property type="entry name" value="PRK10078.1"/>
    <property type="match status" value="1"/>
</dbReference>
<dbReference type="InterPro" id="IPR027417">
    <property type="entry name" value="P-loop_NTPase"/>
</dbReference>
<dbReference type="GO" id="GO:0005524">
    <property type="term" value="F:ATP binding"/>
    <property type="evidence" value="ECO:0007669"/>
    <property type="project" value="UniProtKB-KW"/>
</dbReference>
<dbReference type="AlphaFoldDB" id="A0A839IX99"/>
<evidence type="ECO:0000256" key="6">
    <source>
        <dbReference type="HAMAP-Rule" id="MF_00836"/>
    </source>
</evidence>
<dbReference type="Gene3D" id="3.40.50.300">
    <property type="entry name" value="P-loop containing nucleotide triphosphate hydrolases"/>
    <property type="match status" value="1"/>
</dbReference>
<comment type="catalytic activity">
    <reaction evidence="1 6">
        <text>alpha-D-ribose 1,5-bisphosphate + ATP = 5-phospho-alpha-D-ribose 1-diphosphate + ADP</text>
        <dbReference type="Rhea" id="RHEA:20109"/>
        <dbReference type="ChEBI" id="CHEBI:30616"/>
        <dbReference type="ChEBI" id="CHEBI:58017"/>
        <dbReference type="ChEBI" id="CHEBI:68688"/>
        <dbReference type="ChEBI" id="CHEBI:456216"/>
        <dbReference type="EC" id="2.7.4.23"/>
    </reaction>
</comment>
<dbReference type="RefSeq" id="WP_182812092.1">
    <property type="nucleotide sequence ID" value="NZ_JACJFM010000061.1"/>
</dbReference>
<comment type="caution">
    <text evidence="6">Lacks conserved residue(s) required for the propagation of feature annotation.</text>
</comment>
<dbReference type="GO" id="GO:0019634">
    <property type="term" value="P:organic phosphonate metabolic process"/>
    <property type="evidence" value="ECO:0007669"/>
    <property type="project" value="UniProtKB-UniRule"/>
</dbReference>
<dbReference type="SMART" id="SM00072">
    <property type="entry name" value="GuKc"/>
    <property type="match status" value="1"/>
</dbReference>
<keyword evidence="8" id="KW-0418">Kinase</keyword>
<dbReference type="EMBL" id="JACJFM010000061">
    <property type="protein sequence ID" value="MBB1489578.1"/>
    <property type="molecule type" value="Genomic_DNA"/>
</dbReference>
<evidence type="ECO:0000313" key="8">
    <source>
        <dbReference type="EMBL" id="MBB1489578.1"/>
    </source>
</evidence>
<keyword evidence="9" id="KW-1185">Reference proteome</keyword>
<sequence length="232" mass="25729">MSGTLFYLIGASGSGKDSLLAGCRQQLTPEQRCCVAHRYITRAPGIGGENHVHLSEQEFSMRERMGMFAMNWYSHGYHYGIGSEINGWLDAGANVIINGSREYLSQAIEQYEELVPVLVEVDAELLRDRLTNRGRETAEEIERRLQRHQQLVDSLPDSVCRVDNSGELQQGIDGLLNLIERHGWQGGIALDLSLAERPTVRMNTQVAGQSGQPVIRTGQSTVVTANFGTDDK</sequence>
<keyword evidence="5 6" id="KW-0067">ATP-binding</keyword>
<name>A0A839IX99_9GAMM</name>
<comment type="pathway">
    <text evidence="2 6">Metabolic intermediate biosynthesis; 5-phospho-alpha-D-ribose 1-diphosphate biosynthesis; 5-phospho-alpha-D-ribose 1-diphosphate from D-ribose 5-phosphate (route II): step 3/3.</text>
</comment>
<feature type="domain" description="Guanylate kinase/L-type calcium channel beta subunit" evidence="7">
    <location>
        <begin position="2"/>
        <end position="183"/>
    </location>
</feature>
<comment type="caution">
    <text evidence="8">The sequence shown here is derived from an EMBL/GenBank/DDBJ whole genome shotgun (WGS) entry which is preliminary data.</text>
</comment>
<protein>
    <recommendedName>
        <fullName evidence="6">Ribose 1,5-bisphosphate phosphokinase PhnN</fullName>
        <ecNumber evidence="6">2.7.4.23</ecNumber>
    </recommendedName>
    <alternativeName>
        <fullName evidence="6">Ribose 1,5-bisphosphokinase</fullName>
    </alternativeName>
</protein>
<evidence type="ECO:0000256" key="3">
    <source>
        <dbReference type="ARBA" id="ARBA00022679"/>
    </source>
</evidence>
<dbReference type="GO" id="GO:0033863">
    <property type="term" value="F:ribose 1,5-bisphosphate phosphokinase activity"/>
    <property type="evidence" value="ECO:0007669"/>
    <property type="project" value="UniProtKB-UniRule"/>
</dbReference>
<dbReference type="EC" id="2.7.4.23" evidence="6"/>
<keyword evidence="3 6" id="KW-0808">Transferase</keyword>
<comment type="similarity">
    <text evidence="6">Belongs to the ribose 1,5-bisphosphokinase family.</text>
</comment>
<evidence type="ECO:0000313" key="9">
    <source>
        <dbReference type="Proteomes" id="UP000565262"/>
    </source>
</evidence>
<dbReference type="SUPFAM" id="SSF52540">
    <property type="entry name" value="P-loop containing nucleoside triphosphate hydrolases"/>
    <property type="match status" value="1"/>
</dbReference>
<evidence type="ECO:0000256" key="5">
    <source>
        <dbReference type="ARBA" id="ARBA00022840"/>
    </source>
</evidence>
<reference evidence="8 9" key="1">
    <citation type="submission" date="2020-08" db="EMBL/GenBank/DDBJ databases">
        <title>Oceanospirillum sp. nov. isolated from marine sediment.</title>
        <authorList>
            <person name="Ji X."/>
        </authorList>
    </citation>
    <scope>NUCLEOTIDE SEQUENCE [LARGE SCALE GENOMIC DNA]</scope>
    <source>
        <strain evidence="8 9">D5</strain>
    </source>
</reference>
<proteinExistence type="inferred from homology"/>
<evidence type="ECO:0000259" key="7">
    <source>
        <dbReference type="SMART" id="SM00072"/>
    </source>
</evidence>
<gene>
    <name evidence="6 8" type="primary">phnN</name>
    <name evidence="8" type="ORF">H4O21_23490</name>
</gene>